<sequence length="441" mass="45366">MHTSSSAGRVSAVWVYLSSAALSMLGNSIAGIVWPWLVLERTGSPAAAGIVAAAIAVPSLVFAYFGGNLVDSLGRKPVSVISDIISGLSVVAVIAVDMVFGLTLSWFIIIGILGAVGDIPGMSARAALVGDVAATSGKKVAQISGWNQALSGVSFLVGPAVAGVLMTALPIEQVLWITAACSLLAAALTASLRLQKAGVGVRNEGQDAPAQPGEDGQADAPASSPEIPAGDPFKGFAGWKKALSYPVIRLLALDSLLSMALVMPYLMVLLPAHFQGINQPGLYGASMSAFAVGMMVTSIVAGKIIPFPRRAWVVGMVFYTLAFFGMALLETSWLAIVGLGISGLGGGIMNPLQTLLVTEGVPEQIRGRSFSIFMAISQVAGPIGLVATSAVLAFVTIYQVAWVLAGLWLLVAIYLVVRGLQLLPARSAESVEKGAPAPVAE</sequence>
<comment type="caution">
    <text evidence="12">The sequence shown here is derived from an EMBL/GenBank/DDBJ whole genome shotgun (WGS) entry which is preliminary data.</text>
</comment>
<evidence type="ECO:0000256" key="1">
    <source>
        <dbReference type="ARBA" id="ARBA00004429"/>
    </source>
</evidence>
<evidence type="ECO:0000256" key="8">
    <source>
        <dbReference type="ARBA" id="ARBA00040914"/>
    </source>
</evidence>
<evidence type="ECO:0000313" key="13">
    <source>
        <dbReference type="Proteomes" id="UP000824134"/>
    </source>
</evidence>
<proteinExistence type="inferred from homology"/>
<evidence type="ECO:0000256" key="10">
    <source>
        <dbReference type="SAM" id="Phobius"/>
    </source>
</evidence>
<dbReference type="CDD" id="cd06173">
    <property type="entry name" value="MFS_MefA_like"/>
    <property type="match status" value="1"/>
</dbReference>
<dbReference type="PROSITE" id="PS00217">
    <property type="entry name" value="SUGAR_TRANSPORT_2"/>
    <property type="match status" value="1"/>
</dbReference>
<dbReference type="AlphaFoldDB" id="A0A9D1ZTT5"/>
<feature type="transmembrane region" description="Helical" evidence="10">
    <location>
        <begin position="370"/>
        <end position="394"/>
    </location>
</feature>
<dbReference type="PANTHER" id="PTHR23513">
    <property type="entry name" value="INTEGRAL MEMBRANE EFFLUX PROTEIN-RELATED"/>
    <property type="match status" value="1"/>
</dbReference>
<dbReference type="InterPro" id="IPR005829">
    <property type="entry name" value="Sugar_transporter_CS"/>
</dbReference>
<feature type="transmembrane region" description="Helical" evidence="10">
    <location>
        <begin position="46"/>
        <end position="66"/>
    </location>
</feature>
<feature type="transmembrane region" description="Helical" evidence="10">
    <location>
        <begin position="282"/>
        <end position="304"/>
    </location>
</feature>
<dbReference type="Proteomes" id="UP000824134">
    <property type="component" value="Unassembled WGS sequence"/>
</dbReference>
<keyword evidence="4 10" id="KW-0812">Transmembrane</keyword>
<evidence type="ECO:0000256" key="7">
    <source>
        <dbReference type="ARBA" id="ARBA00038075"/>
    </source>
</evidence>
<evidence type="ECO:0000256" key="9">
    <source>
        <dbReference type="SAM" id="MobiDB-lite"/>
    </source>
</evidence>
<dbReference type="InterPro" id="IPR020846">
    <property type="entry name" value="MFS_dom"/>
</dbReference>
<dbReference type="InterPro" id="IPR036259">
    <property type="entry name" value="MFS_trans_sf"/>
</dbReference>
<feature type="transmembrane region" description="Helical" evidence="10">
    <location>
        <begin position="12"/>
        <end position="34"/>
    </location>
</feature>
<keyword evidence="2" id="KW-0813">Transport</keyword>
<feature type="transmembrane region" description="Helical" evidence="10">
    <location>
        <begin position="335"/>
        <end position="358"/>
    </location>
</feature>
<feature type="transmembrane region" description="Helical" evidence="10">
    <location>
        <begin position="311"/>
        <end position="329"/>
    </location>
</feature>
<evidence type="ECO:0000256" key="3">
    <source>
        <dbReference type="ARBA" id="ARBA00022475"/>
    </source>
</evidence>
<keyword evidence="6 10" id="KW-0472">Membrane</keyword>
<reference evidence="12" key="1">
    <citation type="journal article" date="2021" name="PeerJ">
        <title>Extensive microbial diversity within the chicken gut microbiome revealed by metagenomics and culture.</title>
        <authorList>
            <person name="Gilroy R."/>
            <person name="Ravi A."/>
            <person name="Getino M."/>
            <person name="Pursley I."/>
            <person name="Horton D.L."/>
            <person name="Alikhan N.F."/>
            <person name="Baker D."/>
            <person name="Gharbi K."/>
            <person name="Hall N."/>
            <person name="Watson M."/>
            <person name="Adriaenssens E.M."/>
            <person name="Foster-Nyarko E."/>
            <person name="Jarju S."/>
            <person name="Secka A."/>
            <person name="Antonio M."/>
            <person name="Oren A."/>
            <person name="Chaudhuri R.R."/>
            <person name="La Ragione R."/>
            <person name="Hildebrand F."/>
            <person name="Pallen M.J."/>
        </authorList>
    </citation>
    <scope>NUCLEOTIDE SEQUENCE</scope>
    <source>
        <strain evidence="12">ChiHjej12B11-9195</strain>
    </source>
</reference>
<feature type="transmembrane region" description="Helical" evidence="10">
    <location>
        <begin position="250"/>
        <end position="270"/>
    </location>
</feature>
<dbReference type="PROSITE" id="PS00216">
    <property type="entry name" value="SUGAR_TRANSPORT_1"/>
    <property type="match status" value="1"/>
</dbReference>
<organism evidence="12 13">
    <name type="scientific">Candidatus Rothia avicola</name>
    <dbReference type="NCBI Taxonomy" id="2840478"/>
    <lineage>
        <taxon>Bacteria</taxon>
        <taxon>Bacillati</taxon>
        <taxon>Actinomycetota</taxon>
        <taxon>Actinomycetes</taxon>
        <taxon>Micrococcales</taxon>
        <taxon>Micrococcaceae</taxon>
        <taxon>Rothia</taxon>
    </lineage>
</organism>
<evidence type="ECO:0000256" key="6">
    <source>
        <dbReference type="ARBA" id="ARBA00023136"/>
    </source>
</evidence>
<dbReference type="PANTHER" id="PTHR23513:SF9">
    <property type="entry name" value="ENTEROBACTIN EXPORTER ENTS"/>
    <property type="match status" value="1"/>
</dbReference>
<feature type="region of interest" description="Disordered" evidence="9">
    <location>
        <begin position="203"/>
        <end position="224"/>
    </location>
</feature>
<dbReference type="Pfam" id="PF07690">
    <property type="entry name" value="MFS_1"/>
    <property type="match status" value="1"/>
</dbReference>
<name>A0A9D1ZTT5_9MICC</name>
<accession>A0A9D1ZTT5</accession>
<comment type="similarity">
    <text evidence="7">Belongs to the major facilitator superfamily. Drug:H(+) antiporter-3 (DHA3) (TC 2.A.1.21) family.</text>
</comment>
<evidence type="ECO:0000256" key="4">
    <source>
        <dbReference type="ARBA" id="ARBA00022692"/>
    </source>
</evidence>
<dbReference type="GO" id="GO:0022857">
    <property type="term" value="F:transmembrane transporter activity"/>
    <property type="evidence" value="ECO:0007669"/>
    <property type="project" value="InterPro"/>
</dbReference>
<dbReference type="GO" id="GO:0005886">
    <property type="term" value="C:plasma membrane"/>
    <property type="evidence" value="ECO:0007669"/>
    <property type="project" value="UniProtKB-SubCell"/>
</dbReference>
<protein>
    <recommendedName>
        <fullName evidence="8">Multidrug efflux pump Tap</fullName>
    </recommendedName>
</protein>
<keyword evidence="3" id="KW-1003">Cell membrane</keyword>
<feature type="domain" description="Major facilitator superfamily (MFS) profile" evidence="11">
    <location>
        <begin position="12"/>
        <end position="423"/>
    </location>
</feature>
<dbReference type="EMBL" id="DXCN01000069">
    <property type="protein sequence ID" value="HIY95765.1"/>
    <property type="molecule type" value="Genomic_DNA"/>
</dbReference>
<evidence type="ECO:0000256" key="2">
    <source>
        <dbReference type="ARBA" id="ARBA00022448"/>
    </source>
</evidence>
<gene>
    <name evidence="12" type="ORF">H9821_08950</name>
</gene>
<feature type="transmembrane region" description="Helical" evidence="10">
    <location>
        <begin position="174"/>
        <end position="192"/>
    </location>
</feature>
<evidence type="ECO:0000313" key="12">
    <source>
        <dbReference type="EMBL" id="HIY95765.1"/>
    </source>
</evidence>
<dbReference type="Gene3D" id="1.20.1250.20">
    <property type="entry name" value="MFS general substrate transporter like domains"/>
    <property type="match status" value="1"/>
</dbReference>
<feature type="transmembrane region" description="Helical" evidence="10">
    <location>
        <begin position="78"/>
        <end position="100"/>
    </location>
</feature>
<dbReference type="InterPro" id="IPR011701">
    <property type="entry name" value="MFS"/>
</dbReference>
<keyword evidence="5 10" id="KW-1133">Transmembrane helix</keyword>
<evidence type="ECO:0000259" key="11">
    <source>
        <dbReference type="PROSITE" id="PS50850"/>
    </source>
</evidence>
<feature type="transmembrane region" description="Helical" evidence="10">
    <location>
        <begin position="149"/>
        <end position="168"/>
    </location>
</feature>
<dbReference type="SUPFAM" id="SSF103473">
    <property type="entry name" value="MFS general substrate transporter"/>
    <property type="match status" value="1"/>
</dbReference>
<feature type="transmembrane region" description="Helical" evidence="10">
    <location>
        <begin position="106"/>
        <end position="128"/>
    </location>
</feature>
<feature type="transmembrane region" description="Helical" evidence="10">
    <location>
        <begin position="400"/>
        <end position="417"/>
    </location>
</feature>
<reference evidence="12" key="2">
    <citation type="submission" date="2021-04" db="EMBL/GenBank/DDBJ databases">
        <authorList>
            <person name="Gilroy R."/>
        </authorList>
    </citation>
    <scope>NUCLEOTIDE SEQUENCE</scope>
    <source>
        <strain evidence="12">ChiHjej12B11-9195</strain>
    </source>
</reference>
<evidence type="ECO:0000256" key="5">
    <source>
        <dbReference type="ARBA" id="ARBA00022989"/>
    </source>
</evidence>
<dbReference type="PROSITE" id="PS50850">
    <property type="entry name" value="MFS"/>
    <property type="match status" value="1"/>
</dbReference>
<comment type="subcellular location">
    <subcellularLocation>
        <location evidence="1">Cell inner membrane</location>
        <topology evidence="1">Multi-pass membrane protein</topology>
    </subcellularLocation>
</comment>